<proteinExistence type="predicted"/>
<dbReference type="OrthoDB" id="1293503at2759"/>
<name>A0A8K0D4A7_IGNLU</name>
<sequence>MKLGTSKSKTIVASRQEVTHRIKACGQGLKQVEAFKYLGVNVASDEEINHEINSLTEAAGRMFYSVNTKFLRKREVSEKTEMSVYRLPFEDVER</sequence>
<comment type="caution">
    <text evidence="1">The sequence shown here is derived from an EMBL/GenBank/DDBJ whole genome shotgun (WGS) entry which is preliminary data.</text>
</comment>
<gene>
    <name evidence="1" type="ORF">ILUMI_07008</name>
</gene>
<reference evidence="1" key="1">
    <citation type="submission" date="2019-08" db="EMBL/GenBank/DDBJ databases">
        <title>The genome of the North American firefly Photinus pyralis.</title>
        <authorList>
            <consortium name="Photinus pyralis genome working group"/>
            <person name="Fallon T.R."/>
            <person name="Sander Lower S.E."/>
            <person name="Weng J.-K."/>
        </authorList>
    </citation>
    <scope>NUCLEOTIDE SEQUENCE</scope>
    <source>
        <strain evidence="1">TRF0915ILg1</strain>
        <tissue evidence="1">Whole body</tissue>
    </source>
</reference>
<dbReference type="AlphaFoldDB" id="A0A8K0D4A7"/>
<keyword evidence="2" id="KW-1185">Reference proteome</keyword>
<organism evidence="1 2">
    <name type="scientific">Ignelater luminosus</name>
    <name type="common">Cucubano</name>
    <name type="synonym">Pyrophorus luminosus</name>
    <dbReference type="NCBI Taxonomy" id="2038154"/>
    <lineage>
        <taxon>Eukaryota</taxon>
        <taxon>Metazoa</taxon>
        <taxon>Ecdysozoa</taxon>
        <taxon>Arthropoda</taxon>
        <taxon>Hexapoda</taxon>
        <taxon>Insecta</taxon>
        <taxon>Pterygota</taxon>
        <taxon>Neoptera</taxon>
        <taxon>Endopterygota</taxon>
        <taxon>Coleoptera</taxon>
        <taxon>Polyphaga</taxon>
        <taxon>Elateriformia</taxon>
        <taxon>Elateroidea</taxon>
        <taxon>Elateridae</taxon>
        <taxon>Agrypninae</taxon>
        <taxon>Pyrophorini</taxon>
        <taxon>Ignelater</taxon>
    </lineage>
</organism>
<accession>A0A8K0D4A7</accession>
<dbReference type="EMBL" id="VTPC01003006">
    <property type="protein sequence ID" value="KAF2899168.1"/>
    <property type="molecule type" value="Genomic_DNA"/>
</dbReference>
<dbReference type="Proteomes" id="UP000801492">
    <property type="component" value="Unassembled WGS sequence"/>
</dbReference>
<evidence type="ECO:0000313" key="1">
    <source>
        <dbReference type="EMBL" id="KAF2899168.1"/>
    </source>
</evidence>
<protein>
    <submittedName>
        <fullName evidence="1">Uncharacterized protein</fullName>
    </submittedName>
</protein>
<evidence type="ECO:0000313" key="2">
    <source>
        <dbReference type="Proteomes" id="UP000801492"/>
    </source>
</evidence>